<feature type="domain" description="Macro" evidence="2">
    <location>
        <begin position="1"/>
        <end position="163"/>
    </location>
</feature>
<dbReference type="OrthoDB" id="9780211at2"/>
<organism evidence="3 4">
    <name type="scientific">Candidatus Contendobacter odensis Run_B_J11</name>
    <dbReference type="NCBI Taxonomy" id="1400861"/>
    <lineage>
        <taxon>Bacteria</taxon>
        <taxon>Pseudomonadati</taxon>
        <taxon>Pseudomonadota</taxon>
        <taxon>Gammaproteobacteria</taxon>
        <taxon>Candidatus Competibacteraceae</taxon>
        <taxon>Candidatus Contendibacter</taxon>
    </lineage>
</organism>
<dbReference type="GO" id="GO:0140291">
    <property type="term" value="P:peptidyl-glutamate ADP-deribosylation"/>
    <property type="evidence" value="ECO:0007669"/>
    <property type="project" value="TreeGrafter"/>
</dbReference>
<dbReference type="InterPro" id="IPR002589">
    <property type="entry name" value="Macro_dom"/>
</dbReference>
<dbReference type="AlphaFoldDB" id="A0A7U7J461"/>
<dbReference type="SUPFAM" id="SSF52949">
    <property type="entry name" value="Macro domain-like"/>
    <property type="match status" value="1"/>
</dbReference>
<evidence type="ECO:0000313" key="4">
    <source>
        <dbReference type="Proteomes" id="UP000019184"/>
    </source>
</evidence>
<dbReference type="InterPro" id="IPR050892">
    <property type="entry name" value="ADP-ribose_metab_enzymes"/>
</dbReference>
<dbReference type="InterPro" id="IPR043472">
    <property type="entry name" value="Macro_dom-like"/>
</dbReference>
<sequence length="239" mass="27544">MSIISEFRGNIFQSSCQTLVNTVNCVGVMGKGIALEFKNRFPEMYDEYARYCADKRIHPGVLHLWKKSEPWILNFPTKSNWKHPSKLEYIEQGMAKFCATYATKGITSIAFPELGTSLGGLQWSAVKEVMYRFLEPLPNLDVEIYHFDPNAEDSLFDRLHQRIHRFSVEDYKRYLGINAKQAKLLMDAFSTSTIHTMLEIQQIKGVGDKTIQSLYEFAKATVETRRLVTQAERQPTLVF</sequence>
<dbReference type="SMART" id="SM00506">
    <property type="entry name" value="A1pp"/>
    <property type="match status" value="1"/>
</dbReference>
<name>A0A7U7J461_9GAMM</name>
<dbReference type="Proteomes" id="UP000019184">
    <property type="component" value="Unassembled WGS sequence"/>
</dbReference>
<proteinExistence type="predicted"/>
<evidence type="ECO:0000313" key="3">
    <source>
        <dbReference type="EMBL" id="CDH45918.1"/>
    </source>
</evidence>
<reference evidence="3 4" key="1">
    <citation type="journal article" date="2014" name="ISME J.">
        <title>Candidatus Competibacter-lineage genomes retrieved from metagenomes reveal functional metabolic diversity.</title>
        <authorList>
            <person name="McIlroy S.J."/>
            <person name="Albertsen M."/>
            <person name="Andresen E.K."/>
            <person name="Saunders A.M."/>
            <person name="Kristiansen R."/>
            <person name="Stokholm-Bjerregaard M."/>
            <person name="Nielsen K.L."/>
            <person name="Nielsen P.H."/>
        </authorList>
    </citation>
    <scope>NUCLEOTIDE SEQUENCE [LARGE SCALE GENOMIC DNA]</scope>
    <source>
        <strain evidence="3 4">Run_B_J11</strain>
    </source>
</reference>
<accession>A0A7U7J461</accession>
<dbReference type="EMBL" id="CBTK010000223">
    <property type="protein sequence ID" value="CDH45918.1"/>
    <property type="molecule type" value="Genomic_DNA"/>
</dbReference>
<evidence type="ECO:0000256" key="1">
    <source>
        <dbReference type="ARBA" id="ARBA00035885"/>
    </source>
</evidence>
<dbReference type="PANTHER" id="PTHR12521:SF0">
    <property type="entry name" value="ADP-RIBOSE GLYCOHYDROLASE OARD1"/>
    <property type="match status" value="1"/>
</dbReference>
<dbReference type="Pfam" id="PF01661">
    <property type="entry name" value="Macro"/>
    <property type="match status" value="1"/>
</dbReference>
<protein>
    <recommendedName>
        <fullName evidence="2">Macro domain-containing protein</fullName>
    </recommendedName>
</protein>
<comment type="catalytic activity">
    <reaction evidence="1">
        <text>an N-(ADP-alpha-D-ribosyl)-thymidine in DNA + H2O = a thymidine in DNA + ADP-D-ribose</text>
        <dbReference type="Rhea" id="RHEA:71655"/>
        <dbReference type="Rhea" id="RHEA-COMP:13556"/>
        <dbReference type="Rhea" id="RHEA-COMP:18051"/>
        <dbReference type="ChEBI" id="CHEBI:15377"/>
        <dbReference type="ChEBI" id="CHEBI:57967"/>
        <dbReference type="ChEBI" id="CHEBI:137386"/>
        <dbReference type="ChEBI" id="CHEBI:191199"/>
    </reaction>
    <physiologicalReaction direction="left-to-right" evidence="1">
        <dbReference type="Rhea" id="RHEA:71656"/>
    </physiologicalReaction>
</comment>
<gene>
    <name evidence="3" type="ORF">BN874_30050</name>
</gene>
<dbReference type="RefSeq" id="WP_051497818.1">
    <property type="nucleotide sequence ID" value="NZ_CBTK010000223.1"/>
</dbReference>
<keyword evidence="4" id="KW-1185">Reference proteome</keyword>
<evidence type="ECO:0000259" key="2">
    <source>
        <dbReference type="PROSITE" id="PS51154"/>
    </source>
</evidence>
<dbReference type="PANTHER" id="PTHR12521">
    <property type="entry name" value="PROTEIN C6ORF130"/>
    <property type="match status" value="1"/>
</dbReference>
<dbReference type="Gene3D" id="3.40.220.10">
    <property type="entry name" value="Leucine Aminopeptidase, subunit E, domain 1"/>
    <property type="match status" value="1"/>
</dbReference>
<comment type="caution">
    <text evidence="3">The sequence shown here is derived from an EMBL/GenBank/DDBJ whole genome shotgun (WGS) entry which is preliminary data.</text>
</comment>
<dbReference type="PROSITE" id="PS51154">
    <property type="entry name" value="MACRO"/>
    <property type="match status" value="1"/>
</dbReference>
<dbReference type="CDD" id="cd02901">
    <property type="entry name" value="Macro_Poa1p-like"/>
    <property type="match status" value="1"/>
</dbReference>